<organism evidence="1 2">
    <name type="scientific">Streptomyces macrosporus</name>
    <dbReference type="NCBI Taxonomy" id="44032"/>
    <lineage>
        <taxon>Bacteria</taxon>
        <taxon>Bacillati</taxon>
        <taxon>Actinomycetota</taxon>
        <taxon>Actinomycetes</taxon>
        <taxon>Kitasatosporales</taxon>
        <taxon>Streptomycetaceae</taxon>
        <taxon>Streptomyces</taxon>
    </lineage>
</organism>
<dbReference type="CDD" id="cd14728">
    <property type="entry name" value="Ere-like"/>
    <property type="match status" value="1"/>
</dbReference>
<dbReference type="SUPFAM" id="SSF159501">
    <property type="entry name" value="EreA/ChaN-like"/>
    <property type="match status" value="1"/>
</dbReference>
<dbReference type="EMBL" id="BAAASZ010000015">
    <property type="protein sequence ID" value="GAA2434346.1"/>
    <property type="molecule type" value="Genomic_DNA"/>
</dbReference>
<keyword evidence="2" id="KW-1185">Reference proteome</keyword>
<evidence type="ECO:0000313" key="2">
    <source>
        <dbReference type="Proteomes" id="UP001501638"/>
    </source>
</evidence>
<gene>
    <name evidence="1" type="ORF">GCM10010405_16740</name>
</gene>
<dbReference type="PANTHER" id="PTHR31299:SF0">
    <property type="entry name" value="ESTERASE, PUTATIVE (AFU_ORTHOLOGUE AFUA_1G05850)-RELATED"/>
    <property type="match status" value="1"/>
</dbReference>
<dbReference type="RefSeq" id="WP_344321485.1">
    <property type="nucleotide sequence ID" value="NZ_BAAASZ010000015.1"/>
</dbReference>
<proteinExistence type="predicted"/>
<dbReference type="PANTHER" id="PTHR31299">
    <property type="entry name" value="ESTERASE, PUTATIVE (AFU_ORTHOLOGUE AFUA_1G05850)-RELATED"/>
    <property type="match status" value="1"/>
</dbReference>
<name>A0ABN3JMG8_9ACTN</name>
<dbReference type="InterPro" id="IPR052036">
    <property type="entry name" value="Hydrolase/PRTase-associated"/>
</dbReference>
<sequence length="316" mass="34986">MTDEVTQWIRNHAHRLASLDPQAPPADLRPLADMARDARVVAMGDACRQTHELSVVSHRIVRLLVEELGFRTLALEGDDASRVGLDEYVRTGTGDPRALLAEARSFWRTEEILDVLRWMRSYNRRHPDDPVRFVGVAPSRRFTSGHDGLAGIERGLAEETLRWYEHTGDRIVYWGGLAHTANGAARTVSPSSPPLTHRNAGSRLRERFGSGYVSIGLTFHHGTAPYPVPAPPPEFADALLGSAGPEAYLLDLRADVPDRVGAWLGTPTRTRLIGPDYDPRDDAAYHMSGGSLADWFDAVVHVREVTPVRPLRDEDG</sequence>
<evidence type="ECO:0008006" key="3">
    <source>
        <dbReference type="Google" id="ProtNLM"/>
    </source>
</evidence>
<dbReference type="InterPro" id="IPR007815">
    <property type="entry name" value="Emycin_Estase"/>
</dbReference>
<dbReference type="Pfam" id="PF05139">
    <property type="entry name" value="Erythro_esteras"/>
    <property type="match status" value="2"/>
</dbReference>
<comment type="caution">
    <text evidence="1">The sequence shown here is derived from an EMBL/GenBank/DDBJ whole genome shotgun (WGS) entry which is preliminary data.</text>
</comment>
<dbReference type="Gene3D" id="3.40.1660.10">
    <property type="entry name" value="EreA-like (biosynthetic domain)"/>
    <property type="match status" value="1"/>
</dbReference>
<reference evidence="1 2" key="1">
    <citation type="journal article" date="2019" name="Int. J. Syst. Evol. Microbiol.">
        <title>The Global Catalogue of Microorganisms (GCM) 10K type strain sequencing project: providing services to taxonomists for standard genome sequencing and annotation.</title>
        <authorList>
            <consortium name="The Broad Institute Genomics Platform"/>
            <consortium name="The Broad Institute Genome Sequencing Center for Infectious Disease"/>
            <person name="Wu L."/>
            <person name="Ma J."/>
        </authorList>
    </citation>
    <scope>NUCLEOTIDE SEQUENCE [LARGE SCALE GENOMIC DNA]</scope>
    <source>
        <strain evidence="1 2">JCM 6305</strain>
    </source>
</reference>
<dbReference type="Proteomes" id="UP001501638">
    <property type="component" value="Unassembled WGS sequence"/>
</dbReference>
<evidence type="ECO:0000313" key="1">
    <source>
        <dbReference type="EMBL" id="GAA2434346.1"/>
    </source>
</evidence>
<dbReference type="Gene3D" id="3.30.1870.10">
    <property type="entry name" value="EreA-like, domain 2"/>
    <property type="match status" value="1"/>
</dbReference>
<accession>A0ABN3JMG8</accession>
<protein>
    <recommendedName>
        <fullName evidence="3">Erythromycin esterase</fullName>
    </recommendedName>
</protein>